<dbReference type="OrthoDB" id="10425310at2759"/>
<dbReference type="AlphaFoldDB" id="A0A8J5Y5D3"/>
<proteinExistence type="predicted"/>
<evidence type="ECO:0000313" key="2">
    <source>
        <dbReference type="Proteomes" id="UP000751190"/>
    </source>
</evidence>
<accession>A0A8J5Y5D3</accession>
<dbReference type="Proteomes" id="UP000751190">
    <property type="component" value="Unassembled WGS sequence"/>
</dbReference>
<reference evidence="1" key="1">
    <citation type="submission" date="2021-05" db="EMBL/GenBank/DDBJ databases">
        <title>The genome of the haptophyte Pavlova lutheri (Diacronema luteri, Pavlovales) - a model for lipid biosynthesis in eukaryotic algae.</title>
        <authorList>
            <person name="Hulatt C.J."/>
            <person name="Posewitz M.C."/>
        </authorList>
    </citation>
    <scope>NUCLEOTIDE SEQUENCE</scope>
    <source>
        <strain evidence="1">NIVA-4/92</strain>
    </source>
</reference>
<organism evidence="1 2">
    <name type="scientific">Diacronema lutheri</name>
    <name type="common">Unicellular marine alga</name>
    <name type="synonym">Monochrysis lutheri</name>
    <dbReference type="NCBI Taxonomy" id="2081491"/>
    <lineage>
        <taxon>Eukaryota</taxon>
        <taxon>Haptista</taxon>
        <taxon>Haptophyta</taxon>
        <taxon>Pavlovophyceae</taxon>
        <taxon>Pavlovales</taxon>
        <taxon>Pavlovaceae</taxon>
        <taxon>Diacronema</taxon>
    </lineage>
</organism>
<sequence>MALRDLAREGVRELVVRLGDAGSEIDVCRAVELEAGLLRAEYVMLASMMRDDYELGIARAGELTARGRRLRDMVRVRVHEHEADGEGRVYMRTLVDLHGLRAPITLHFHYTCASDKRRSAWAVTFFVAVSHSHGPALKLIVLRVKARQSYPCPDGTDSKRVLVSDARLQRLGRDMKLGLQPAEVLQLLLAFDFFDEEWDVANAVIEALAGRGRKRPKKG</sequence>
<dbReference type="EMBL" id="JAGTXO010000001">
    <property type="protein sequence ID" value="KAG8471064.1"/>
    <property type="molecule type" value="Genomic_DNA"/>
</dbReference>
<comment type="caution">
    <text evidence="1">The sequence shown here is derived from an EMBL/GenBank/DDBJ whole genome shotgun (WGS) entry which is preliminary data.</text>
</comment>
<keyword evidence="2" id="KW-1185">Reference proteome</keyword>
<name>A0A8J5Y5D3_DIALT</name>
<evidence type="ECO:0000313" key="1">
    <source>
        <dbReference type="EMBL" id="KAG8471064.1"/>
    </source>
</evidence>
<protein>
    <submittedName>
        <fullName evidence="1">Uncharacterized protein</fullName>
    </submittedName>
</protein>
<gene>
    <name evidence="1" type="ORF">KFE25_009485</name>
</gene>